<evidence type="ECO:0000313" key="3">
    <source>
        <dbReference type="Proteomes" id="UP001597058"/>
    </source>
</evidence>
<dbReference type="SUPFAM" id="SSF54919">
    <property type="entry name" value="Nucleoside diphosphate kinase, NDK"/>
    <property type="match status" value="1"/>
</dbReference>
<comment type="caution">
    <text evidence="1">Lacks conserved residue(s) required for the propagation of feature annotation.</text>
</comment>
<dbReference type="EMBL" id="JBHTMM010000025">
    <property type="protein sequence ID" value="MFD1308305.1"/>
    <property type="molecule type" value="Genomic_DNA"/>
</dbReference>
<accession>A0ABW3XIA2</accession>
<evidence type="ECO:0000313" key="2">
    <source>
        <dbReference type="EMBL" id="MFD1308305.1"/>
    </source>
</evidence>
<reference evidence="3" key="1">
    <citation type="journal article" date="2019" name="Int. J. Syst. Evol. Microbiol.">
        <title>The Global Catalogue of Microorganisms (GCM) 10K type strain sequencing project: providing services to taxonomists for standard genome sequencing and annotation.</title>
        <authorList>
            <consortium name="The Broad Institute Genomics Platform"/>
            <consortium name="The Broad Institute Genome Sequencing Center for Infectious Disease"/>
            <person name="Wu L."/>
            <person name="Ma J."/>
        </authorList>
    </citation>
    <scope>NUCLEOTIDE SEQUENCE [LARGE SCALE GENOMIC DNA]</scope>
    <source>
        <strain evidence="3">CGMCC 4.7020</strain>
    </source>
</reference>
<gene>
    <name evidence="2" type="ORF">ACFQ5X_20890</name>
</gene>
<dbReference type="Gene3D" id="3.30.70.141">
    <property type="entry name" value="Nucleoside diphosphate kinase-like domain"/>
    <property type="match status" value="1"/>
</dbReference>
<evidence type="ECO:0008006" key="4">
    <source>
        <dbReference type="Google" id="ProtNLM"/>
    </source>
</evidence>
<evidence type="ECO:0000256" key="1">
    <source>
        <dbReference type="PROSITE-ProRule" id="PRU00706"/>
    </source>
</evidence>
<dbReference type="InterPro" id="IPR036850">
    <property type="entry name" value="NDK-like_dom_sf"/>
</dbReference>
<comment type="similarity">
    <text evidence="1">Belongs to the NDK family.</text>
</comment>
<sequence length="270" mass="29620">MSHQVAPGELSVLVVKPDGYRSPQVREYVDVLLEASRLSVELRYEVCLEDEDVMDTWPKFAGPKYPITAELLRLYLTSGPCEVVVVRGPDVVRRCVEVRSKVRARFGTSAFANCVHTPTEPHEIAPNVEKYLVSLPTGRPFTRHRDEGTTEGITGRLAALPRSVLLGEARAFWRTARDDGWRAAWRPRQAGGAFDACLLPGDPHSVDHGMSLIAEALPGSTPREVISAYVEAEVEGWSCLLTGTETQAGDLAGLLAARGLYTEVRPRTAV</sequence>
<dbReference type="RefSeq" id="WP_329285465.1">
    <property type="nucleotide sequence ID" value="NZ_JBHSKH010000001.1"/>
</dbReference>
<dbReference type="Proteomes" id="UP001597058">
    <property type="component" value="Unassembled WGS sequence"/>
</dbReference>
<protein>
    <recommendedName>
        <fullName evidence="4">Nucleoside diphosphate kinase</fullName>
    </recommendedName>
</protein>
<name>A0ABW3XIA2_9ACTN</name>
<comment type="caution">
    <text evidence="2">The sequence shown here is derived from an EMBL/GenBank/DDBJ whole genome shotgun (WGS) entry which is preliminary data.</text>
</comment>
<organism evidence="2 3">
    <name type="scientific">Streptomyces kaempferi</name>
    <dbReference type="NCBI Taxonomy" id="333725"/>
    <lineage>
        <taxon>Bacteria</taxon>
        <taxon>Bacillati</taxon>
        <taxon>Actinomycetota</taxon>
        <taxon>Actinomycetes</taxon>
        <taxon>Kitasatosporales</taxon>
        <taxon>Streptomycetaceae</taxon>
        <taxon>Streptomyces</taxon>
    </lineage>
</organism>
<proteinExistence type="inferred from homology"/>
<keyword evidence="3" id="KW-1185">Reference proteome</keyword>
<dbReference type="PROSITE" id="PS51374">
    <property type="entry name" value="NDPK_LIKE"/>
    <property type="match status" value="1"/>
</dbReference>